<evidence type="ECO:0000313" key="5">
    <source>
        <dbReference type="Proteomes" id="UP000219215"/>
    </source>
</evidence>
<evidence type="ECO:0000256" key="1">
    <source>
        <dbReference type="ARBA" id="ARBA00023125"/>
    </source>
</evidence>
<dbReference type="Pfam" id="PF00589">
    <property type="entry name" value="Phage_integrase"/>
    <property type="match status" value="1"/>
</dbReference>
<reference evidence="5" key="1">
    <citation type="submission" date="2017-09" db="EMBL/GenBank/DDBJ databases">
        <authorList>
            <person name="Regsiter A."/>
            <person name="William W."/>
        </authorList>
    </citation>
    <scope>NUCLEOTIDE SEQUENCE [LARGE SCALE GENOMIC DNA]</scope>
    <source>
        <strain evidence="5">500-1</strain>
    </source>
</reference>
<keyword evidence="2" id="KW-0233">DNA recombination</keyword>
<protein>
    <recommendedName>
        <fullName evidence="3">Tyr recombinase domain-containing protein</fullName>
    </recommendedName>
</protein>
<keyword evidence="1" id="KW-0238">DNA-binding</keyword>
<sequence>MDLKYQVEKILGKNRRASKLTQYKNKGQIRRFCDLVQKKYGLQKINHLKTKHTRGVFEDLKEEGLSPSTLASYGTAARAIAQAISKQNIVPRSNRELGISRAGDRLKPVMADMEKIHDLTAQLYKKDEWLGLAAELRENFGLRAKESLLSTGVANGKLIVRGSKGGRPREIPIRNKSQRELLNRVQDHLKREGKTSLIPSNMNLMQGLKCQSNAIHRLGGTKDNNAHPHSSRHAYAQDLYRQGNAPQNIAEELGHGRTEIVSHYIPK</sequence>
<dbReference type="Gene3D" id="1.10.443.10">
    <property type="entry name" value="Intergrase catalytic core"/>
    <property type="match status" value="1"/>
</dbReference>
<evidence type="ECO:0000259" key="3">
    <source>
        <dbReference type="PROSITE" id="PS51898"/>
    </source>
</evidence>
<dbReference type="InterPro" id="IPR011010">
    <property type="entry name" value="DNA_brk_join_enz"/>
</dbReference>
<dbReference type="SUPFAM" id="SSF56349">
    <property type="entry name" value="DNA breaking-rejoining enzymes"/>
    <property type="match status" value="1"/>
</dbReference>
<accession>A0A2C8F4F9</accession>
<name>A0A2C8F4F9_9BACT</name>
<evidence type="ECO:0000313" key="4">
    <source>
        <dbReference type="EMBL" id="SOB56986.1"/>
    </source>
</evidence>
<dbReference type="CDD" id="cd00397">
    <property type="entry name" value="DNA_BRE_C"/>
    <property type="match status" value="1"/>
</dbReference>
<dbReference type="InterPro" id="IPR002104">
    <property type="entry name" value="Integrase_catalytic"/>
</dbReference>
<dbReference type="InterPro" id="IPR013762">
    <property type="entry name" value="Integrase-like_cat_sf"/>
</dbReference>
<dbReference type="GO" id="GO:0006310">
    <property type="term" value="P:DNA recombination"/>
    <property type="evidence" value="ECO:0007669"/>
    <property type="project" value="UniProtKB-KW"/>
</dbReference>
<keyword evidence="5" id="KW-1185">Reference proteome</keyword>
<dbReference type="AlphaFoldDB" id="A0A2C8F4F9"/>
<feature type="domain" description="Tyr recombinase" evidence="3">
    <location>
        <begin position="101"/>
        <end position="267"/>
    </location>
</feature>
<organism evidence="4 5">
    <name type="scientific">Pseudodesulfovibrio profundus</name>
    <dbReference type="NCBI Taxonomy" id="57320"/>
    <lineage>
        <taxon>Bacteria</taxon>
        <taxon>Pseudomonadati</taxon>
        <taxon>Thermodesulfobacteriota</taxon>
        <taxon>Desulfovibrionia</taxon>
        <taxon>Desulfovibrionales</taxon>
        <taxon>Desulfovibrionaceae</taxon>
    </lineage>
</organism>
<dbReference type="Gene3D" id="1.10.150.130">
    <property type="match status" value="1"/>
</dbReference>
<dbReference type="PROSITE" id="PS51898">
    <property type="entry name" value="TYR_RECOMBINASE"/>
    <property type="match status" value="1"/>
</dbReference>
<dbReference type="OrthoDB" id="5399439at2"/>
<dbReference type="GO" id="GO:0015074">
    <property type="term" value="P:DNA integration"/>
    <property type="evidence" value="ECO:0007669"/>
    <property type="project" value="InterPro"/>
</dbReference>
<dbReference type="EMBL" id="LT907975">
    <property type="protein sequence ID" value="SOB56986.1"/>
    <property type="molecule type" value="Genomic_DNA"/>
</dbReference>
<evidence type="ECO:0000256" key="2">
    <source>
        <dbReference type="ARBA" id="ARBA00023172"/>
    </source>
</evidence>
<dbReference type="Proteomes" id="UP000219215">
    <property type="component" value="Chromosome DPRO"/>
</dbReference>
<proteinExistence type="predicted"/>
<dbReference type="InterPro" id="IPR010998">
    <property type="entry name" value="Integrase_recombinase_N"/>
</dbReference>
<gene>
    <name evidence="4" type="ORF">DPRO_0108</name>
</gene>
<dbReference type="KEGG" id="pprf:DPRO_0108"/>
<dbReference type="GO" id="GO:0003677">
    <property type="term" value="F:DNA binding"/>
    <property type="evidence" value="ECO:0007669"/>
    <property type="project" value="UniProtKB-KW"/>
</dbReference>
<dbReference type="RefSeq" id="WP_097010309.1">
    <property type="nucleotide sequence ID" value="NZ_LT907975.1"/>
</dbReference>